<dbReference type="Proteomes" id="UP000806522">
    <property type="component" value="Unassembled WGS sequence"/>
</dbReference>
<reference evidence="2" key="1">
    <citation type="submission" date="2019-04" db="EMBL/GenBank/DDBJ databases">
        <title>Evolution of Biomass-Degrading Anaerobic Consortia Revealed by Metagenomics.</title>
        <authorList>
            <person name="Peng X."/>
        </authorList>
    </citation>
    <scope>NUCLEOTIDE SEQUENCE</scope>
    <source>
        <strain evidence="2">SIG140</strain>
    </source>
</reference>
<organism evidence="2 3">
    <name type="scientific">Xylanibacter ruminicola</name>
    <name type="common">Prevotella ruminicola</name>
    <dbReference type="NCBI Taxonomy" id="839"/>
    <lineage>
        <taxon>Bacteria</taxon>
        <taxon>Pseudomonadati</taxon>
        <taxon>Bacteroidota</taxon>
        <taxon>Bacteroidia</taxon>
        <taxon>Bacteroidales</taxon>
        <taxon>Prevotellaceae</taxon>
        <taxon>Xylanibacter</taxon>
    </lineage>
</organism>
<accession>A0A9D5P383</accession>
<evidence type="ECO:0000259" key="1">
    <source>
        <dbReference type="PROSITE" id="PS51186"/>
    </source>
</evidence>
<dbReference type="Pfam" id="PF13302">
    <property type="entry name" value="Acetyltransf_3"/>
    <property type="match status" value="1"/>
</dbReference>
<dbReference type="InterPro" id="IPR000182">
    <property type="entry name" value="GNAT_dom"/>
</dbReference>
<name>A0A9D5P383_XYLRU</name>
<dbReference type="EMBL" id="SUYC01000028">
    <property type="protein sequence ID" value="MBE6272196.1"/>
    <property type="molecule type" value="Genomic_DNA"/>
</dbReference>
<protein>
    <submittedName>
        <fullName evidence="2">GNAT family N-acetyltransferase</fullName>
    </submittedName>
</protein>
<dbReference type="Gene3D" id="3.40.630.30">
    <property type="match status" value="1"/>
</dbReference>
<dbReference type="AlphaFoldDB" id="A0A9D5P383"/>
<dbReference type="PANTHER" id="PTHR43792">
    <property type="entry name" value="GNAT FAMILY, PUTATIVE (AFU_ORTHOLOGUE AFUA_3G00765)-RELATED-RELATED"/>
    <property type="match status" value="1"/>
</dbReference>
<evidence type="ECO:0000313" key="3">
    <source>
        <dbReference type="Proteomes" id="UP000806522"/>
    </source>
</evidence>
<dbReference type="GO" id="GO:0016747">
    <property type="term" value="F:acyltransferase activity, transferring groups other than amino-acyl groups"/>
    <property type="evidence" value="ECO:0007669"/>
    <property type="project" value="InterPro"/>
</dbReference>
<evidence type="ECO:0000313" key="2">
    <source>
        <dbReference type="EMBL" id="MBE6272196.1"/>
    </source>
</evidence>
<comment type="caution">
    <text evidence="2">The sequence shown here is derived from an EMBL/GenBank/DDBJ whole genome shotgun (WGS) entry which is preliminary data.</text>
</comment>
<dbReference type="PANTHER" id="PTHR43792:SF1">
    <property type="entry name" value="N-ACETYLTRANSFERASE DOMAIN-CONTAINING PROTEIN"/>
    <property type="match status" value="1"/>
</dbReference>
<sequence length="168" mass="19166">MKHLKLELRHWTQADAMELTSLCNVVDRRFLSDRLPNPYTEKDAEEWLKTVSENEAVTGIYRAIVYDRKLIGSISVEKKDDDAEIGYMLHNDYSNKGIGTEAVKQICPIAFKVLSLEQITANVFQPNIASIRVLLKNGFKYKSAIPNAVIKDGNVYDLLIYVLTEETR</sequence>
<gene>
    <name evidence="2" type="ORF">E7101_14835</name>
</gene>
<proteinExistence type="predicted"/>
<dbReference type="PROSITE" id="PS51186">
    <property type="entry name" value="GNAT"/>
    <property type="match status" value="1"/>
</dbReference>
<dbReference type="InterPro" id="IPR051531">
    <property type="entry name" value="N-acetyltransferase"/>
</dbReference>
<feature type="domain" description="N-acetyltransferase" evidence="1">
    <location>
        <begin position="6"/>
        <end position="161"/>
    </location>
</feature>
<dbReference type="SUPFAM" id="SSF55729">
    <property type="entry name" value="Acyl-CoA N-acyltransferases (Nat)"/>
    <property type="match status" value="1"/>
</dbReference>
<dbReference type="InterPro" id="IPR016181">
    <property type="entry name" value="Acyl_CoA_acyltransferase"/>
</dbReference>